<protein>
    <submittedName>
        <fullName evidence="2">Uncharacterized protein</fullName>
    </submittedName>
</protein>
<organism evidence="2 3">
    <name type="scientific">Staurois parvus</name>
    <dbReference type="NCBI Taxonomy" id="386267"/>
    <lineage>
        <taxon>Eukaryota</taxon>
        <taxon>Metazoa</taxon>
        <taxon>Chordata</taxon>
        <taxon>Craniata</taxon>
        <taxon>Vertebrata</taxon>
        <taxon>Euteleostomi</taxon>
        <taxon>Amphibia</taxon>
        <taxon>Batrachia</taxon>
        <taxon>Anura</taxon>
        <taxon>Neobatrachia</taxon>
        <taxon>Ranoidea</taxon>
        <taxon>Ranidae</taxon>
        <taxon>Staurois</taxon>
    </lineage>
</organism>
<proteinExistence type="predicted"/>
<feature type="region of interest" description="Disordered" evidence="1">
    <location>
        <begin position="206"/>
        <end position="234"/>
    </location>
</feature>
<feature type="region of interest" description="Disordered" evidence="1">
    <location>
        <begin position="159"/>
        <end position="187"/>
    </location>
</feature>
<comment type="caution">
    <text evidence="2">The sequence shown here is derived from an EMBL/GenBank/DDBJ whole genome shotgun (WGS) entry which is preliminary data.</text>
</comment>
<sequence length="290" mass="32271">MASDAEDPVEVSAVADDSPLGIGDGDGDGRLETEEEVTRTEGSSVLWGEFQGTQQNDGEEEGDWFTRGLHAGQPDDSWVAFRDSEESHSDNQEGLLTQCGGRWWCESSTTLCTREHSPNKSSVGHIFEHCFPPISHPHTEEDIKPLESLLHDIGLQGHRQTNTRDTCDHRSADCPRGATPDHTQDPDMLYKWEGSQVRSAYLSSLNIKPNDKIPPNRTRSSPAPKQRIQPHKMSTGLGRELKLMKVASVSVHVTGFSPSHHLQSLFQHWSQPSGKTRLKVAYDFNRSLLV</sequence>
<keyword evidence="3" id="KW-1185">Reference proteome</keyword>
<name>A0ABN9FJX9_9NEOB</name>
<dbReference type="EMBL" id="CATNWA010017018">
    <property type="protein sequence ID" value="CAI9597341.1"/>
    <property type="molecule type" value="Genomic_DNA"/>
</dbReference>
<accession>A0ABN9FJX9</accession>
<feature type="region of interest" description="Disordered" evidence="1">
    <location>
        <begin position="1"/>
        <end position="49"/>
    </location>
</feature>
<dbReference type="Proteomes" id="UP001162483">
    <property type="component" value="Unassembled WGS sequence"/>
</dbReference>
<evidence type="ECO:0000313" key="2">
    <source>
        <dbReference type="EMBL" id="CAI9597341.1"/>
    </source>
</evidence>
<evidence type="ECO:0000313" key="3">
    <source>
        <dbReference type="Proteomes" id="UP001162483"/>
    </source>
</evidence>
<evidence type="ECO:0000256" key="1">
    <source>
        <dbReference type="SAM" id="MobiDB-lite"/>
    </source>
</evidence>
<feature type="compositionally biased region" description="Basic and acidic residues" evidence="1">
    <location>
        <begin position="27"/>
        <end position="39"/>
    </location>
</feature>
<gene>
    <name evidence="2" type="ORF">SPARVUS_LOCUS12234044</name>
</gene>
<reference evidence="2" key="1">
    <citation type="submission" date="2023-05" db="EMBL/GenBank/DDBJ databases">
        <authorList>
            <person name="Stuckert A."/>
        </authorList>
    </citation>
    <scope>NUCLEOTIDE SEQUENCE</scope>
</reference>